<dbReference type="AlphaFoldDB" id="A0A074MFX9"/>
<dbReference type="STRING" id="1157490.EL26_03540"/>
<proteinExistence type="inferred from homology"/>
<dbReference type="InterPro" id="IPR016039">
    <property type="entry name" value="Thiolase-like"/>
</dbReference>
<sequence>MPVIAGVGTAVPPHLITQNQCRDFARRLFGGAFRDIDRLLAVFESAQIETRHFAAPIEWFEASHSFAEKNTLYLTHAVKLAAEAIRACLQKTNLAPEDIDHLVFVSSTGIATPSLDAHLFNELGLRQNLKRTPIWGLGCAGGTAGLARGYDLALAHPGETVLVCALELCGLTFLHGDRSKSNLIATSLFADGCAAVLLLGDDAARQHPELAENAPRILGSASTIWPDTMDVMGWDVQEEGLKVVFSKDIPSIVESKIRPQIERFLQDQQLSRADLRAFIAHPGGMKVLQAYQEALDLPDELLHYSRTILRTHGNMSSCTVLFVLAQELQKPHQPGEHGLALSLGPGFSCEQVLLQW</sequence>
<protein>
    <submittedName>
        <fullName evidence="7">Chalcone synthase</fullName>
    </submittedName>
</protein>
<dbReference type="EMBL" id="JMIR01000003">
    <property type="protein sequence ID" value="KEO84602.1"/>
    <property type="molecule type" value="Genomic_DNA"/>
</dbReference>
<dbReference type="PANTHER" id="PTHR11877">
    <property type="entry name" value="HYDROXYMETHYLGLUTARYL-COA SYNTHASE"/>
    <property type="match status" value="1"/>
</dbReference>
<dbReference type="GO" id="GO:0016747">
    <property type="term" value="F:acyltransferase activity, transferring groups other than amino-acyl groups"/>
    <property type="evidence" value="ECO:0007669"/>
    <property type="project" value="InterPro"/>
</dbReference>
<evidence type="ECO:0000259" key="6">
    <source>
        <dbReference type="Pfam" id="PF02797"/>
    </source>
</evidence>
<gene>
    <name evidence="7" type="ORF">EL26_03540</name>
</gene>
<reference evidence="7 8" key="1">
    <citation type="journal article" date="2013" name="Int. J. Syst. Evol. Microbiol.">
        <title>Tumebacillus flagellatus sp. nov., an alpha-amylase/pullulanase-producing bacterium isolated from cassava wastewater.</title>
        <authorList>
            <person name="Wang Q."/>
            <person name="Xie N."/>
            <person name="Qin Y."/>
            <person name="Shen N."/>
            <person name="Zhu J."/>
            <person name="Mi H."/>
            <person name="Huang R."/>
        </authorList>
    </citation>
    <scope>NUCLEOTIDE SEQUENCE [LARGE SCALE GENOMIC DNA]</scope>
    <source>
        <strain evidence="7 8">GST4</strain>
    </source>
</reference>
<dbReference type="PIRSF" id="PIRSF000451">
    <property type="entry name" value="PKS_III"/>
    <property type="match status" value="1"/>
</dbReference>
<dbReference type="eggNOG" id="COG3424">
    <property type="taxonomic scope" value="Bacteria"/>
</dbReference>
<keyword evidence="8" id="KW-1185">Reference proteome</keyword>
<feature type="domain" description="Chalcone/stilbene synthase C-terminal" evidence="6">
    <location>
        <begin position="220"/>
        <end position="355"/>
    </location>
</feature>
<keyword evidence="2" id="KW-0808">Transferase</keyword>
<organism evidence="7 8">
    <name type="scientific">Tumebacillus flagellatus</name>
    <dbReference type="NCBI Taxonomy" id="1157490"/>
    <lineage>
        <taxon>Bacteria</taxon>
        <taxon>Bacillati</taxon>
        <taxon>Bacillota</taxon>
        <taxon>Bacilli</taxon>
        <taxon>Bacillales</taxon>
        <taxon>Alicyclobacillaceae</taxon>
        <taxon>Tumebacillus</taxon>
    </lineage>
</organism>
<feature type="active site" description="Acyl-thioester intermediate" evidence="4">
    <location>
        <position position="139"/>
    </location>
</feature>
<comment type="caution">
    <text evidence="7">The sequence shown here is derived from an EMBL/GenBank/DDBJ whole genome shotgun (WGS) entry which is preliminary data.</text>
</comment>
<evidence type="ECO:0000313" key="7">
    <source>
        <dbReference type="EMBL" id="KEO84602.1"/>
    </source>
</evidence>
<dbReference type="PANTHER" id="PTHR11877:SF99">
    <property type="entry name" value="1,3,6,8-TETRAHYDROXYNAPHTHALENE SYNTHASE"/>
    <property type="match status" value="1"/>
</dbReference>
<dbReference type="InterPro" id="IPR012328">
    <property type="entry name" value="Chalcone/stilbene_synt_C"/>
</dbReference>
<dbReference type="Gene3D" id="3.40.47.10">
    <property type="match status" value="2"/>
</dbReference>
<accession>A0A074MFX9</accession>
<feature type="domain" description="Chalcone/stilbene synthase N-terminal" evidence="5">
    <location>
        <begin position="7"/>
        <end position="198"/>
    </location>
</feature>
<dbReference type="SUPFAM" id="SSF53901">
    <property type="entry name" value="Thiolase-like"/>
    <property type="match status" value="2"/>
</dbReference>
<name>A0A074MFX9_9BACL</name>
<dbReference type="CDD" id="cd00831">
    <property type="entry name" value="CHS_like"/>
    <property type="match status" value="1"/>
</dbReference>
<dbReference type="Pfam" id="PF00195">
    <property type="entry name" value="Chal_sti_synt_N"/>
    <property type="match status" value="1"/>
</dbReference>
<dbReference type="InterPro" id="IPR001099">
    <property type="entry name" value="Chalcone/stilbene_synt_N"/>
</dbReference>
<dbReference type="GO" id="GO:0030639">
    <property type="term" value="P:polyketide biosynthetic process"/>
    <property type="evidence" value="ECO:0007669"/>
    <property type="project" value="TreeGrafter"/>
</dbReference>
<comment type="similarity">
    <text evidence="1">Belongs to the thiolase-like superfamily. Chalcone/stilbene synthases family.</text>
</comment>
<dbReference type="OrthoDB" id="9786288at2"/>
<dbReference type="InterPro" id="IPR011141">
    <property type="entry name" value="Polyketide_synthase_type-III"/>
</dbReference>
<evidence type="ECO:0000259" key="5">
    <source>
        <dbReference type="Pfam" id="PF00195"/>
    </source>
</evidence>
<evidence type="ECO:0000256" key="2">
    <source>
        <dbReference type="ARBA" id="ARBA00022679"/>
    </source>
</evidence>
<evidence type="ECO:0000256" key="4">
    <source>
        <dbReference type="PIRSR" id="PIRSR000451-1"/>
    </source>
</evidence>
<keyword evidence="3" id="KW-0012">Acyltransferase</keyword>
<dbReference type="Pfam" id="PF02797">
    <property type="entry name" value="Chal_sti_synt_C"/>
    <property type="match status" value="1"/>
</dbReference>
<dbReference type="Proteomes" id="UP000027931">
    <property type="component" value="Unassembled WGS sequence"/>
</dbReference>
<dbReference type="RefSeq" id="WP_038084492.1">
    <property type="nucleotide sequence ID" value="NZ_JMIR01000003.1"/>
</dbReference>
<evidence type="ECO:0000313" key="8">
    <source>
        <dbReference type="Proteomes" id="UP000027931"/>
    </source>
</evidence>
<evidence type="ECO:0000256" key="3">
    <source>
        <dbReference type="ARBA" id="ARBA00023315"/>
    </source>
</evidence>
<evidence type="ECO:0000256" key="1">
    <source>
        <dbReference type="ARBA" id="ARBA00005531"/>
    </source>
</evidence>